<evidence type="ECO:0000256" key="2">
    <source>
        <dbReference type="SAM" id="MobiDB-lite"/>
    </source>
</evidence>
<dbReference type="VEuPathDB" id="AmoebaDB:EHI8A_225730"/>
<keyword evidence="1" id="KW-0175">Coiled coil</keyword>
<reference evidence="4 5" key="1">
    <citation type="submission" date="2016-05" db="EMBL/GenBank/DDBJ databases">
        <title>First whole genome sequencing of Entamoeba histolytica HM1:IMSS-clone-6.</title>
        <authorList>
            <person name="Mukherjee Avik.K."/>
            <person name="Izumyama S."/>
            <person name="Nakada-Tsukui K."/>
            <person name="Nozaki T."/>
        </authorList>
    </citation>
    <scope>NUCLEOTIDE SEQUENCE [LARGE SCALE GENOMIC DNA]</scope>
    <source>
        <strain evidence="4 5">HM1:IMSS clone 6</strain>
    </source>
</reference>
<dbReference type="SMART" id="SM00033">
    <property type="entry name" value="CH"/>
    <property type="match status" value="2"/>
</dbReference>
<dbReference type="Pfam" id="PF00307">
    <property type="entry name" value="CH"/>
    <property type="match status" value="2"/>
</dbReference>
<dbReference type="Gene3D" id="1.10.418.10">
    <property type="entry name" value="Calponin-like domain"/>
    <property type="match status" value="2"/>
</dbReference>
<sequence length="753" mass="89266">MSDSVLTKAASKTKILEEQQLYAYTNFINYTLIEEPFVSNILTDLKDGLILIRFLTNLSGKEILKTIETPSKDIEKIQNLGAVIQFAKDEGIKVLTSAEEIFNGEKKGILSFMYQILSKYRLGNCPVKMIDFTKWIKSILKIEDTSFDLKKELSEGILFAKLINYLQNDLINLTSFTDNHLENIQRCIDIAYQRLNIPKLIKAEFVEKNTVDDYCLYFYLTFFIMKENVFDDNEVMETIAQGIRERNAQLKMTLKNRIGNSLRRMLDCSKSVRIVWPNLDDPSVPEEAKNLGMMSNELEEMLSQFEQVSLTEDESNIIDLNKDPVMIDLKHWEESVNKKNKEIKMMEKELKIQKRNTLPNSQTPRLDEKERMKENRRTISPRMMGLGTELKQNKEVEEKNRKIEELQKNLELEQEQKNQLKEKLEEQENQIERMKEEINKEKEEFEKNNEKNNNTINEMKSIFELEKKEKDEEITKLKSSIEEQTIKIEQTQLELKKLEELKIESEKQNEIKKQEIERLNKELEFKDTEHERRSKENELSFETLSSSLNKKIEDLERSEKLMDEKIQKLEKENISKEEENNSLKKQIEEEQSVQQQTLRECDELRKVQIDIVSSSTQKDKMIQDYQNEISRIKQELETEKENRKSQESFISEMKKENEKIQSEKEELLSKISDEQKLKDEIKRLTEVVEQYKLNQAEDETDRKVLFNSLALAIKIVVPNRIIEDNTMLYEECMKEHVPINNWNMWLIERLTKE</sequence>
<dbReference type="SUPFAM" id="SSF47576">
    <property type="entry name" value="Calponin-homology domain, CH-domain"/>
    <property type="match status" value="1"/>
</dbReference>
<dbReference type="InterPro" id="IPR001715">
    <property type="entry name" value="CH_dom"/>
</dbReference>
<feature type="region of interest" description="Disordered" evidence="2">
    <location>
        <begin position="569"/>
        <end position="595"/>
    </location>
</feature>
<dbReference type="InterPro" id="IPR036872">
    <property type="entry name" value="CH_dom_sf"/>
</dbReference>
<protein>
    <submittedName>
        <fullName evidence="4">Cortexillin putative</fullName>
    </submittedName>
</protein>
<dbReference type="VEuPathDB" id="AmoebaDB:EHI8A_225720"/>
<dbReference type="VEuPathDB" id="AmoebaDB:EHI_191900"/>
<feature type="domain" description="Calponin-homology (CH)" evidence="3">
    <location>
        <begin position="18"/>
        <end position="121"/>
    </location>
</feature>
<dbReference type="Proteomes" id="UP000078387">
    <property type="component" value="Unassembled WGS sequence"/>
</dbReference>
<feature type="compositionally biased region" description="Basic and acidic residues" evidence="2">
    <location>
        <begin position="569"/>
        <end position="588"/>
    </location>
</feature>
<feature type="region of interest" description="Disordered" evidence="2">
    <location>
        <begin position="636"/>
        <end position="657"/>
    </location>
</feature>
<evidence type="ECO:0000259" key="3">
    <source>
        <dbReference type="PROSITE" id="PS50021"/>
    </source>
</evidence>
<evidence type="ECO:0000313" key="5">
    <source>
        <dbReference type="Proteomes" id="UP000078387"/>
    </source>
</evidence>
<feature type="compositionally biased region" description="Basic and acidic residues" evidence="2">
    <location>
        <begin position="523"/>
        <end position="538"/>
    </location>
</feature>
<comment type="caution">
    <text evidence="4">The sequence shown here is derived from an EMBL/GenBank/DDBJ whole genome shotgun (WGS) entry which is preliminary data.</text>
</comment>
<dbReference type="AlphaFoldDB" id="A0A5K1V2D8"/>
<gene>
    <name evidence="4" type="ORF">CL6EHI_191900</name>
</gene>
<feature type="coiled-coil region" evidence="1">
    <location>
        <begin position="329"/>
        <end position="356"/>
    </location>
</feature>
<name>A0A5K1V2D8_ENTHI</name>
<feature type="region of interest" description="Disordered" evidence="2">
    <location>
        <begin position="523"/>
        <end position="543"/>
    </location>
</feature>
<dbReference type="VEuPathDB" id="AmoebaDB:EHI8A_022290"/>
<organism evidence="4 5">
    <name type="scientific">Entamoeba histolytica</name>
    <dbReference type="NCBI Taxonomy" id="5759"/>
    <lineage>
        <taxon>Eukaryota</taxon>
        <taxon>Amoebozoa</taxon>
        <taxon>Evosea</taxon>
        <taxon>Archamoebae</taxon>
        <taxon>Mastigamoebida</taxon>
        <taxon>Entamoebidae</taxon>
        <taxon>Entamoeba</taxon>
    </lineage>
</organism>
<evidence type="ECO:0000313" key="4">
    <source>
        <dbReference type="EMBL" id="GAT97330.1"/>
    </source>
</evidence>
<dbReference type="OMA" id="MEINQAN"/>
<dbReference type="VEuPathDB" id="AmoebaDB:KM1_249880"/>
<dbReference type="PROSITE" id="PS50021">
    <property type="entry name" value="CH"/>
    <property type="match status" value="2"/>
</dbReference>
<evidence type="ECO:0000256" key="1">
    <source>
        <dbReference type="SAM" id="Coils"/>
    </source>
</evidence>
<dbReference type="EMBL" id="BDEQ01000001">
    <property type="protein sequence ID" value="GAT97330.1"/>
    <property type="molecule type" value="Genomic_DNA"/>
</dbReference>
<accession>A0A5K1V2D8</accession>
<feature type="domain" description="Calponin-homology (CH)" evidence="3">
    <location>
        <begin position="126"/>
        <end position="227"/>
    </location>
</feature>
<proteinExistence type="predicted"/>
<dbReference type="VEuPathDB" id="AmoebaDB:EHI5A_201780"/>
<dbReference type="SMR" id="A0A5K1V2D8"/>
<dbReference type="VEuPathDB" id="AmoebaDB:EHI7A_156830"/>